<protein>
    <submittedName>
        <fullName evidence="6">DNA-binding MarR family transcriptional regulator</fullName>
    </submittedName>
</protein>
<keyword evidence="1" id="KW-0805">Transcription regulation</keyword>
<evidence type="ECO:0000256" key="2">
    <source>
        <dbReference type="ARBA" id="ARBA00023125"/>
    </source>
</evidence>
<dbReference type="PROSITE" id="PS50995">
    <property type="entry name" value="HTH_MARR_2"/>
    <property type="match status" value="1"/>
</dbReference>
<dbReference type="Proteomes" id="UP000783390">
    <property type="component" value="Unassembled WGS sequence"/>
</dbReference>
<dbReference type="InterPro" id="IPR000835">
    <property type="entry name" value="HTH_MarR-typ"/>
</dbReference>
<gene>
    <name evidence="6" type="ORF">J2Z53_001666</name>
</gene>
<comment type="caution">
    <text evidence="6">The sequence shown here is derived from an EMBL/GenBank/DDBJ whole genome shotgun (WGS) entry which is preliminary data.</text>
</comment>
<dbReference type="SMART" id="SM00347">
    <property type="entry name" value="HTH_MARR"/>
    <property type="match status" value="1"/>
</dbReference>
<keyword evidence="3" id="KW-0804">Transcription</keyword>
<accession>A0ABS4F1I6</accession>
<dbReference type="PRINTS" id="PR00598">
    <property type="entry name" value="HTHMARR"/>
</dbReference>
<evidence type="ECO:0000256" key="4">
    <source>
        <dbReference type="SAM" id="Coils"/>
    </source>
</evidence>
<dbReference type="RefSeq" id="WP_209797009.1">
    <property type="nucleotide sequence ID" value="NZ_JAGGJZ010000004.1"/>
</dbReference>
<keyword evidence="4" id="KW-0175">Coiled coil</keyword>
<dbReference type="InterPro" id="IPR036388">
    <property type="entry name" value="WH-like_DNA-bd_sf"/>
</dbReference>
<dbReference type="SUPFAM" id="SSF46785">
    <property type="entry name" value="Winged helix' DNA-binding domain"/>
    <property type="match status" value="1"/>
</dbReference>
<proteinExistence type="predicted"/>
<dbReference type="PANTHER" id="PTHR42756">
    <property type="entry name" value="TRANSCRIPTIONAL REGULATOR, MARR"/>
    <property type="match status" value="1"/>
</dbReference>
<keyword evidence="7" id="KW-1185">Reference proteome</keyword>
<evidence type="ECO:0000256" key="1">
    <source>
        <dbReference type="ARBA" id="ARBA00023015"/>
    </source>
</evidence>
<organism evidence="6 7">
    <name type="scientific">Clostridium moniliforme</name>
    <dbReference type="NCBI Taxonomy" id="39489"/>
    <lineage>
        <taxon>Bacteria</taxon>
        <taxon>Bacillati</taxon>
        <taxon>Bacillota</taxon>
        <taxon>Clostridia</taxon>
        <taxon>Eubacteriales</taxon>
        <taxon>Clostridiaceae</taxon>
        <taxon>Clostridium</taxon>
    </lineage>
</organism>
<dbReference type="EMBL" id="JAGGJZ010000004">
    <property type="protein sequence ID" value="MBP1890082.1"/>
    <property type="molecule type" value="Genomic_DNA"/>
</dbReference>
<dbReference type="Pfam" id="PF01047">
    <property type="entry name" value="MarR"/>
    <property type="match status" value="1"/>
</dbReference>
<keyword evidence="2 6" id="KW-0238">DNA-binding</keyword>
<evidence type="ECO:0000256" key="3">
    <source>
        <dbReference type="ARBA" id="ARBA00023163"/>
    </source>
</evidence>
<feature type="coiled-coil region" evidence="4">
    <location>
        <begin position="119"/>
        <end position="149"/>
    </location>
</feature>
<dbReference type="PANTHER" id="PTHR42756:SF1">
    <property type="entry name" value="TRANSCRIPTIONAL REPRESSOR OF EMRAB OPERON"/>
    <property type="match status" value="1"/>
</dbReference>
<evidence type="ECO:0000313" key="7">
    <source>
        <dbReference type="Proteomes" id="UP000783390"/>
    </source>
</evidence>
<evidence type="ECO:0000313" key="6">
    <source>
        <dbReference type="EMBL" id="MBP1890082.1"/>
    </source>
</evidence>
<sequence>MSNKIDFSFHKLLGEVIRLHFSLSHKTLEKEGLYPGQPPLLYALYDNDGLSQKELAKKLNLKPATITVMIKRLEKSGFIKRTSDENDQRISRIHLTEKGIHACVELKAIVTDIDNVCLDNFTEKEIDSLKELLNKVKNNLKNHKEKTQNIT</sequence>
<dbReference type="GO" id="GO:0003677">
    <property type="term" value="F:DNA binding"/>
    <property type="evidence" value="ECO:0007669"/>
    <property type="project" value="UniProtKB-KW"/>
</dbReference>
<reference evidence="6 7" key="1">
    <citation type="submission" date="2021-03" db="EMBL/GenBank/DDBJ databases">
        <title>Genomic Encyclopedia of Type Strains, Phase IV (KMG-IV): sequencing the most valuable type-strain genomes for metagenomic binning, comparative biology and taxonomic classification.</title>
        <authorList>
            <person name="Goeker M."/>
        </authorList>
    </citation>
    <scope>NUCLEOTIDE SEQUENCE [LARGE SCALE GENOMIC DNA]</scope>
    <source>
        <strain evidence="6 7">DSM 3984</strain>
    </source>
</reference>
<feature type="domain" description="HTH marR-type" evidence="5">
    <location>
        <begin position="1"/>
        <end position="138"/>
    </location>
</feature>
<name>A0ABS4F1I6_9CLOT</name>
<dbReference type="InterPro" id="IPR036390">
    <property type="entry name" value="WH_DNA-bd_sf"/>
</dbReference>
<evidence type="ECO:0000259" key="5">
    <source>
        <dbReference type="PROSITE" id="PS50995"/>
    </source>
</evidence>
<dbReference type="Gene3D" id="1.10.10.10">
    <property type="entry name" value="Winged helix-like DNA-binding domain superfamily/Winged helix DNA-binding domain"/>
    <property type="match status" value="1"/>
</dbReference>